<reference evidence="1 2" key="1">
    <citation type="submission" date="2019-07" db="EMBL/GenBank/DDBJ databases">
        <authorList>
            <person name="Kim J.K."/>
            <person name="Cheong H.-M."/>
            <person name="Choi Y."/>
            <person name="Hwang K.J."/>
            <person name="Lee S."/>
            <person name="Choi C."/>
        </authorList>
    </citation>
    <scope>NUCLEOTIDE SEQUENCE [LARGE SCALE GENOMIC DNA]</scope>
    <source>
        <strain evidence="1 2">KS 22</strain>
    </source>
</reference>
<accession>A0A7G5BSL5</accession>
<evidence type="ECO:0000313" key="2">
    <source>
        <dbReference type="Proteomes" id="UP000515679"/>
    </source>
</evidence>
<dbReference type="AlphaFoldDB" id="A0A7G5BSL5"/>
<evidence type="ECO:0000313" key="1">
    <source>
        <dbReference type="EMBL" id="QMV39949.1"/>
    </source>
</evidence>
<dbReference type="RefSeq" id="WP_182301280.1">
    <property type="nucleotide sequence ID" value="NZ_CP041969.1"/>
</dbReference>
<proteinExistence type="predicted"/>
<organism evidence="1 2">
    <name type="scientific">Cohnella cholangitidis</name>
    <dbReference type="NCBI Taxonomy" id="2598458"/>
    <lineage>
        <taxon>Bacteria</taxon>
        <taxon>Bacillati</taxon>
        <taxon>Bacillota</taxon>
        <taxon>Bacilli</taxon>
        <taxon>Bacillales</taxon>
        <taxon>Paenibacillaceae</taxon>
        <taxon>Cohnella</taxon>
    </lineage>
</organism>
<keyword evidence="2" id="KW-1185">Reference proteome</keyword>
<protein>
    <submittedName>
        <fullName evidence="1">Uncharacterized protein</fullName>
    </submittedName>
</protein>
<sequence>MEFDVPGRADETNALVTDKWNEIIRRTFDSLTKSYGDSRFVQLDSAKFPQPARAPMKWFGDPLQPRRCIGDEWTRLLADWGDEGRRGLHHEYCEYAIIRRRDANGNLRPKRVQVTTELREYWLCVAMYDPFQLRRMTQEIIGYQPSWEMLYGIKDPFALSVKQREIAFSTYTAGHGNDTGLIKIKVPAQPVGKLNTEQALFMKNTINGLDDLLYIVVFGAKPFAVPVTDGIRAATLGEILQAFKVEYLACHHADPNVVAGGNKAAFEGRTVAFENPLGIYLRSFAQTLFSYRNLPLPDSWVRFSRGRPGMYQRLEFGPGDEDDAYLDEIVLSVGAKEEQVTGGYQLLRHLEVGPLLVLSEPSPVEEKEYVRIKSYNEALSCVQQEDCQSFRKLIAKYEEANQPK</sequence>
<dbReference type="EMBL" id="CP041969">
    <property type="protein sequence ID" value="QMV39949.1"/>
    <property type="molecule type" value="Genomic_DNA"/>
</dbReference>
<gene>
    <name evidence="1" type="ORF">FPL14_01080</name>
</gene>
<name>A0A7G5BSL5_9BACL</name>
<dbReference type="Proteomes" id="UP000515679">
    <property type="component" value="Chromosome"/>
</dbReference>
<dbReference type="KEGG" id="cchl:FPL14_01080"/>